<feature type="transmembrane region" description="Helical" evidence="8">
    <location>
        <begin position="291"/>
        <end position="310"/>
    </location>
</feature>
<dbReference type="PROSITE" id="PS00211">
    <property type="entry name" value="ABC_TRANSPORTER_1"/>
    <property type="match status" value="1"/>
</dbReference>
<feature type="domain" description="ABC transmembrane type-1" evidence="10">
    <location>
        <begin position="31"/>
        <end position="314"/>
    </location>
</feature>
<dbReference type="Gene3D" id="1.20.1560.10">
    <property type="entry name" value="ABC transporter type 1, transmembrane domain"/>
    <property type="match status" value="1"/>
</dbReference>
<dbReference type="GO" id="GO:0016887">
    <property type="term" value="F:ATP hydrolysis activity"/>
    <property type="evidence" value="ECO:0007669"/>
    <property type="project" value="InterPro"/>
</dbReference>
<dbReference type="CDD" id="cd18557">
    <property type="entry name" value="ABC_6TM_TAP_ABCB8_10_like"/>
    <property type="match status" value="1"/>
</dbReference>
<feature type="domain" description="ABC transporter" evidence="9">
    <location>
        <begin position="347"/>
        <end position="583"/>
    </location>
</feature>
<evidence type="ECO:0000313" key="11">
    <source>
        <dbReference type="EMBL" id="AUX40999.1"/>
    </source>
</evidence>
<evidence type="ECO:0000256" key="1">
    <source>
        <dbReference type="ARBA" id="ARBA00004651"/>
    </source>
</evidence>
<sequence length="595" mass="63815">MQSSSGKGPRPSPTHLRRLLRLARPELGKLALGTLFLAIGSGIGLLLPQVIRKLIDDALGPGRGVEAVDQAALWMAGLIVVQAAAVGLRYVLFSTAGERVVTRLRADLFRHLLRQEIAFFDVHRTGELTNRLASDTTVLQSSVSVNVSMALRYAASVIGGVAFLFYTSPRLTLLMLAVIPPVALGSVSYGRKVRKLSRDVQDALARASEVAEEALAGIRTVRAFAAEPHEAERYAGRVSASFALARKRIFASARFMALVTFAGYSAAALVLWYGAHLVVADRMTLGELTSFLVYTLVVAFALGGLSDLWADFMRATGAAERIFDLLDRAPAMADAGGAEPSSVSGRLTLEDVRFSYPTRKDVPVLKGIDLSVRAGEVIALVGSSGAGKSTIASLLLRLYDPDAGRILLDGRDLRELSPSWLRRQIGIVAQEPLLFATSIADNIGYGREGATREQIEAAARAANAHDFISRFPEGYATLVGERGVQLSGGQKQRVAIARAVLKDPRLLVLDEATSALDAESEHLVKGALDALMKGRTTLIIAHRLSTVMGADRVLVMDGGTIVQSGAHAALLAEDGLYRRLVERQFVSSERMAAPR</sequence>
<name>A0A2L0ENX7_SORCE</name>
<evidence type="ECO:0000313" key="12">
    <source>
        <dbReference type="Proteomes" id="UP000238348"/>
    </source>
</evidence>
<evidence type="ECO:0000256" key="7">
    <source>
        <dbReference type="ARBA" id="ARBA00023136"/>
    </source>
</evidence>
<dbReference type="PANTHER" id="PTHR43394:SF1">
    <property type="entry name" value="ATP-BINDING CASSETTE SUB-FAMILY B MEMBER 10, MITOCHONDRIAL"/>
    <property type="match status" value="1"/>
</dbReference>
<dbReference type="InterPro" id="IPR003439">
    <property type="entry name" value="ABC_transporter-like_ATP-bd"/>
</dbReference>
<keyword evidence="6 8" id="KW-1133">Transmembrane helix</keyword>
<dbReference type="SUPFAM" id="SSF52540">
    <property type="entry name" value="P-loop containing nucleoside triphosphate hydrolases"/>
    <property type="match status" value="1"/>
</dbReference>
<dbReference type="FunFam" id="3.40.50.300:FF:000403">
    <property type="entry name" value="ATP-binding cassette sub-family B member 8, mitochondrial"/>
    <property type="match status" value="1"/>
</dbReference>
<evidence type="ECO:0000256" key="4">
    <source>
        <dbReference type="ARBA" id="ARBA00022741"/>
    </source>
</evidence>
<reference evidence="11 12" key="1">
    <citation type="submission" date="2015-09" db="EMBL/GenBank/DDBJ databases">
        <title>Sorangium comparison.</title>
        <authorList>
            <person name="Zaburannyi N."/>
            <person name="Bunk B."/>
            <person name="Overmann J."/>
            <person name="Mueller R."/>
        </authorList>
    </citation>
    <scope>NUCLEOTIDE SEQUENCE [LARGE SCALE GENOMIC DNA]</scope>
    <source>
        <strain evidence="11 12">So ce26</strain>
    </source>
</reference>
<proteinExistence type="predicted"/>
<dbReference type="SUPFAM" id="SSF90123">
    <property type="entry name" value="ABC transporter transmembrane region"/>
    <property type="match status" value="1"/>
</dbReference>
<accession>A0A2L0ENX7</accession>
<evidence type="ECO:0000259" key="10">
    <source>
        <dbReference type="PROSITE" id="PS50929"/>
    </source>
</evidence>
<evidence type="ECO:0000256" key="6">
    <source>
        <dbReference type="ARBA" id="ARBA00022989"/>
    </source>
</evidence>
<dbReference type="PROSITE" id="PS50893">
    <property type="entry name" value="ABC_TRANSPORTER_2"/>
    <property type="match status" value="1"/>
</dbReference>
<feature type="transmembrane region" description="Helical" evidence="8">
    <location>
        <begin position="173"/>
        <end position="190"/>
    </location>
</feature>
<dbReference type="EMBL" id="CP012673">
    <property type="protein sequence ID" value="AUX40999.1"/>
    <property type="molecule type" value="Genomic_DNA"/>
</dbReference>
<dbReference type="Pfam" id="PF00664">
    <property type="entry name" value="ABC_membrane"/>
    <property type="match status" value="1"/>
</dbReference>
<keyword evidence="3 8" id="KW-0812">Transmembrane</keyword>
<dbReference type="Pfam" id="PF00005">
    <property type="entry name" value="ABC_tran"/>
    <property type="match status" value="1"/>
</dbReference>
<feature type="transmembrane region" description="Helical" evidence="8">
    <location>
        <begin position="255"/>
        <end position="279"/>
    </location>
</feature>
<dbReference type="PANTHER" id="PTHR43394">
    <property type="entry name" value="ATP-DEPENDENT PERMEASE MDL1, MITOCHONDRIAL"/>
    <property type="match status" value="1"/>
</dbReference>
<dbReference type="InterPro" id="IPR011527">
    <property type="entry name" value="ABC1_TM_dom"/>
</dbReference>
<dbReference type="InterPro" id="IPR039421">
    <property type="entry name" value="Type_1_exporter"/>
</dbReference>
<evidence type="ECO:0000256" key="3">
    <source>
        <dbReference type="ARBA" id="ARBA00022692"/>
    </source>
</evidence>
<dbReference type="InterPro" id="IPR027417">
    <property type="entry name" value="P-loop_NTPase"/>
</dbReference>
<keyword evidence="4" id="KW-0547">Nucleotide-binding</keyword>
<dbReference type="FunFam" id="1.20.1560.10:FF:000058">
    <property type="entry name" value="ABC transporter B family member 25"/>
    <property type="match status" value="1"/>
</dbReference>
<dbReference type="OrthoDB" id="9760168at2"/>
<dbReference type="InterPro" id="IPR003593">
    <property type="entry name" value="AAA+_ATPase"/>
</dbReference>
<dbReference type="GO" id="GO:0005886">
    <property type="term" value="C:plasma membrane"/>
    <property type="evidence" value="ECO:0007669"/>
    <property type="project" value="UniProtKB-SubCell"/>
</dbReference>
<evidence type="ECO:0000259" key="9">
    <source>
        <dbReference type="PROSITE" id="PS50893"/>
    </source>
</evidence>
<keyword evidence="2" id="KW-0813">Transport</keyword>
<protein>
    <submittedName>
        <fullName evidence="11">ABC transporter permease</fullName>
    </submittedName>
</protein>
<organism evidence="11 12">
    <name type="scientific">Sorangium cellulosum</name>
    <name type="common">Polyangium cellulosum</name>
    <dbReference type="NCBI Taxonomy" id="56"/>
    <lineage>
        <taxon>Bacteria</taxon>
        <taxon>Pseudomonadati</taxon>
        <taxon>Myxococcota</taxon>
        <taxon>Polyangia</taxon>
        <taxon>Polyangiales</taxon>
        <taxon>Polyangiaceae</taxon>
        <taxon>Sorangium</taxon>
    </lineage>
</organism>
<dbReference type="PIRSF" id="PIRSF002773">
    <property type="entry name" value="ABC_prm/ATPase_B"/>
    <property type="match status" value="1"/>
</dbReference>
<feature type="transmembrane region" description="Helical" evidence="8">
    <location>
        <begin position="27"/>
        <end position="51"/>
    </location>
</feature>
<evidence type="ECO:0000256" key="5">
    <source>
        <dbReference type="ARBA" id="ARBA00022840"/>
    </source>
</evidence>
<dbReference type="SMART" id="SM00382">
    <property type="entry name" value="AAA"/>
    <property type="match status" value="1"/>
</dbReference>
<dbReference type="InterPro" id="IPR036640">
    <property type="entry name" value="ABC1_TM_sf"/>
</dbReference>
<keyword evidence="5" id="KW-0067">ATP-binding</keyword>
<dbReference type="GO" id="GO:0015421">
    <property type="term" value="F:ABC-type oligopeptide transporter activity"/>
    <property type="evidence" value="ECO:0007669"/>
    <property type="project" value="TreeGrafter"/>
</dbReference>
<feature type="transmembrane region" description="Helical" evidence="8">
    <location>
        <begin position="71"/>
        <end position="93"/>
    </location>
</feature>
<dbReference type="PROSITE" id="PS50929">
    <property type="entry name" value="ABC_TM1F"/>
    <property type="match status" value="1"/>
</dbReference>
<dbReference type="GO" id="GO:0090374">
    <property type="term" value="P:oligopeptide export from mitochondrion"/>
    <property type="evidence" value="ECO:0007669"/>
    <property type="project" value="TreeGrafter"/>
</dbReference>
<comment type="subcellular location">
    <subcellularLocation>
        <location evidence="1">Cell membrane</location>
        <topology evidence="1">Multi-pass membrane protein</topology>
    </subcellularLocation>
</comment>
<dbReference type="InterPro" id="IPR017871">
    <property type="entry name" value="ABC_transporter-like_CS"/>
</dbReference>
<keyword evidence="7 8" id="KW-0472">Membrane</keyword>
<evidence type="ECO:0000256" key="2">
    <source>
        <dbReference type="ARBA" id="ARBA00022448"/>
    </source>
</evidence>
<feature type="transmembrane region" description="Helical" evidence="8">
    <location>
        <begin position="150"/>
        <end position="167"/>
    </location>
</feature>
<gene>
    <name evidence="11" type="primary">abc-msp</name>
    <name evidence="11" type="ORF">SOCE26_024030</name>
</gene>
<dbReference type="RefSeq" id="WP_104978715.1">
    <property type="nucleotide sequence ID" value="NZ_CP012673.1"/>
</dbReference>
<dbReference type="GO" id="GO:0005524">
    <property type="term" value="F:ATP binding"/>
    <property type="evidence" value="ECO:0007669"/>
    <property type="project" value="UniProtKB-KW"/>
</dbReference>
<dbReference type="CDD" id="cd03249">
    <property type="entry name" value="ABC_MTABC3_MDL1_MDL2"/>
    <property type="match status" value="1"/>
</dbReference>
<dbReference type="Gene3D" id="3.40.50.300">
    <property type="entry name" value="P-loop containing nucleotide triphosphate hydrolases"/>
    <property type="match status" value="1"/>
</dbReference>
<evidence type="ECO:0000256" key="8">
    <source>
        <dbReference type="SAM" id="Phobius"/>
    </source>
</evidence>
<dbReference type="Proteomes" id="UP000238348">
    <property type="component" value="Chromosome"/>
</dbReference>
<dbReference type="AlphaFoldDB" id="A0A2L0ENX7"/>